<organism evidence="1">
    <name type="scientific">Lepeophtheirus salmonis</name>
    <name type="common">Salmon louse</name>
    <name type="synonym">Caligus salmonis</name>
    <dbReference type="NCBI Taxonomy" id="72036"/>
    <lineage>
        <taxon>Eukaryota</taxon>
        <taxon>Metazoa</taxon>
        <taxon>Ecdysozoa</taxon>
        <taxon>Arthropoda</taxon>
        <taxon>Crustacea</taxon>
        <taxon>Multicrustacea</taxon>
        <taxon>Hexanauplia</taxon>
        <taxon>Copepoda</taxon>
        <taxon>Siphonostomatoida</taxon>
        <taxon>Caligidae</taxon>
        <taxon>Lepeophtheirus</taxon>
    </lineage>
</organism>
<dbReference type="AlphaFoldDB" id="A0A0K2TJ48"/>
<feature type="non-terminal residue" evidence="1">
    <location>
        <position position="1"/>
    </location>
</feature>
<evidence type="ECO:0000313" key="1">
    <source>
        <dbReference type="EMBL" id="CDW26068.1"/>
    </source>
</evidence>
<dbReference type="EMBL" id="HACA01008707">
    <property type="protein sequence ID" value="CDW26068.1"/>
    <property type="molecule type" value="Transcribed_RNA"/>
</dbReference>
<proteinExistence type="predicted"/>
<name>A0A0K2TJ48_LEPSM</name>
<reference evidence="1" key="1">
    <citation type="submission" date="2014-05" db="EMBL/GenBank/DDBJ databases">
        <authorList>
            <person name="Chronopoulou M."/>
        </authorList>
    </citation>
    <scope>NUCLEOTIDE SEQUENCE</scope>
    <source>
        <tissue evidence="1">Whole organism</tissue>
    </source>
</reference>
<accession>A0A0K2TJ48</accession>
<sequence>FIYTISLSAFRTHPPQIKMKLRAMFFIWVLVVLLQLADSYNLNQWKANWLDRMKDEQSLSNEHEDILKDVSNVKIGPRISIRSPRIKFNPNEEDDPNNISAVDYYRRAMFNKYYFGLKK</sequence>
<protein>
    <submittedName>
        <fullName evidence="1">Uncharacterized protein</fullName>
    </submittedName>
</protein>